<evidence type="ECO:0000313" key="2">
    <source>
        <dbReference type="Proteomes" id="UP000052268"/>
    </source>
</evidence>
<accession>A0A0J8AZ90</accession>
<gene>
    <name evidence="1" type="ORF">V474_09785</name>
</gene>
<comment type="caution">
    <text evidence="1">The sequence shown here is derived from an EMBL/GenBank/DDBJ whole genome shotgun (WGS) entry which is preliminary data.</text>
</comment>
<sequence>MRKAVIPVLALAALLGGCKREPDFQERYDAANKTIVDKAKAIDAQIAGTGVPPDDAEQDNKDEL</sequence>
<evidence type="ECO:0008006" key="3">
    <source>
        <dbReference type="Google" id="ProtNLM"/>
    </source>
</evidence>
<dbReference type="PATRIC" id="fig|1114963.3.peg.859"/>
<dbReference type="OrthoDB" id="7510996at2"/>
<protein>
    <recommendedName>
        <fullName evidence="3">Lipoprotein</fullName>
    </recommendedName>
</protein>
<dbReference type="Proteomes" id="UP000052268">
    <property type="component" value="Unassembled WGS sequence"/>
</dbReference>
<keyword evidence="2" id="KW-1185">Reference proteome</keyword>
<dbReference type="RefSeq" id="WP_059150243.1">
    <property type="nucleotide sequence ID" value="NZ_KQ130452.1"/>
</dbReference>
<dbReference type="PROSITE" id="PS51257">
    <property type="entry name" value="PROKAR_LIPOPROTEIN"/>
    <property type="match status" value="1"/>
</dbReference>
<organism evidence="1 2">
    <name type="scientific">Novosphingobium barchaimii LL02</name>
    <dbReference type="NCBI Taxonomy" id="1114963"/>
    <lineage>
        <taxon>Bacteria</taxon>
        <taxon>Pseudomonadati</taxon>
        <taxon>Pseudomonadota</taxon>
        <taxon>Alphaproteobacteria</taxon>
        <taxon>Sphingomonadales</taxon>
        <taxon>Sphingomonadaceae</taxon>
        <taxon>Novosphingobium</taxon>
    </lineage>
</organism>
<name>A0A0J8AZ90_9SPHN</name>
<proteinExistence type="predicted"/>
<dbReference type="EMBL" id="JACU01000002">
    <property type="protein sequence ID" value="KMS59480.1"/>
    <property type="molecule type" value="Genomic_DNA"/>
</dbReference>
<evidence type="ECO:0000313" key="1">
    <source>
        <dbReference type="EMBL" id="KMS59480.1"/>
    </source>
</evidence>
<dbReference type="AlphaFoldDB" id="A0A0J8AZ90"/>
<reference evidence="1 2" key="1">
    <citation type="journal article" date="2015" name="G3 (Bethesda)">
        <title>Insights into Ongoing Evolution of the Hexachlorocyclohexane Catabolic Pathway from Comparative Genomics of Ten Sphingomonadaceae Strains.</title>
        <authorList>
            <person name="Pearce S.L."/>
            <person name="Oakeshott J.G."/>
            <person name="Pandey G."/>
        </authorList>
    </citation>
    <scope>NUCLEOTIDE SEQUENCE [LARGE SCALE GENOMIC DNA]</scope>
    <source>
        <strain evidence="1 2">LL02</strain>
    </source>
</reference>